<evidence type="ECO:0000313" key="1">
    <source>
        <dbReference type="EMBL" id="CAH1988142.1"/>
    </source>
</evidence>
<gene>
    <name evidence="1" type="ORF">ACAOBT_LOCUS18305</name>
</gene>
<evidence type="ECO:0000313" key="2">
    <source>
        <dbReference type="Proteomes" id="UP001152888"/>
    </source>
</evidence>
<dbReference type="EMBL" id="CAKOFQ010007037">
    <property type="protein sequence ID" value="CAH1988142.1"/>
    <property type="molecule type" value="Genomic_DNA"/>
</dbReference>
<keyword evidence="2" id="KW-1185">Reference proteome</keyword>
<dbReference type="Proteomes" id="UP001152888">
    <property type="component" value="Unassembled WGS sequence"/>
</dbReference>
<reference evidence="1" key="1">
    <citation type="submission" date="2022-03" db="EMBL/GenBank/DDBJ databases">
        <authorList>
            <person name="Sayadi A."/>
        </authorList>
    </citation>
    <scope>NUCLEOTIDE SEQUENCE</scope>
</reference>
<comment type="caution">
    <text evidence="1">The sequence shown here is derived from an EMBL/GenBank/DDBJ whole genome shotgun (WGS) entry which is preliminary data.</text>
</comment>
<protein>
    <submittedName>
        <fullName evidence="1">Uncharacterized protein</fullName>
    </submittedName>
</protein>
<organism evidence="1 2">
    <name type="scientific">Acanthoscelides obtectus</name>
    <name type="common">Bean weevil</name>
    <name type="synonym">Bruchus obtectus</name>
    <dbReference type="NCBI Taxonomy" id="200917"/>
    <lineage>
        <taxon>Eukaryota</taxon>
        <taxon>Metazoa</taxon>
        <taxon>Ecdysozoa</taxon>
        <taxon>Arthropoda</taxon>
        <taxon>Hexapoda</taxon>
        <taxon>Insecta</taxon>
        <taxon>Pterygota</taxon>
        <taxon>Neoptera</taxon>
        <taxon>Endopterygota</taxon>
        <taxon>Coleoptera</taxon>
        <taxon>Polyphaga</taxon>
        <taxon>Cucujiformia</taxon>
        <taxon>Chrysomeloidea</taxon>
        <taxon>Chrysomelidae</taxon>
        <taxon>Bruchinae</taxon>
        <taxon>Bruchini</taxon>
        <taxon>Acanthoscelides</taxon>
    </lineage>
</organism>
<name>A0A9P0L0H3_ACAOB</name>
<proteinExistence type="predicted"/>
<sequence length="56" mass="6311">MLRQLREGNLDASQYAEKDEMLYHKQANTDGTTNLEWLRSSGGLQHGLCLVSSRTS</sequence>
<dbReference type="AlphaFoldDB" id="A0A9P0L0H3"/>
<accession>A0A9P0L0H3</accession>